<reference evidence="4" key="1">
    <citation type="journal article" date="2019" name="Int. J. Syst. Evol. Microbiol.">
        <title>The Global Catalogue of Microorganisms (GCM) 10K type strain sequencing project: providing services to taxonomists for standard genome sequencing and annotation.</title>
        <authorList>
            <consortium name="The Broad Institute Genomics Platform"/>
            <consortium name="The Broad Institute Genome Sequencing Center for Infectious Disease"/>
            <person name="Wu L."/>
            <person name="Ma J."/>
        </authorList>
    </citation>
    <scope>NUCLEOTIDE SEQUENCE [LARGE SCALE GENOMIC DNA]</scope>
    <source>
        <strain evidence="4">JCM 17804</strain>
    </source>
</reference>
<gene>
    <name evidence="3" type="ORF">GCM10023165_51670</name>
</gene>
<evidence type="ECO:0000313" key="3">
    <source>
        <dbReference type="EMBL" id="GAA4357591.1"/>
    </source>
</evidence>
<evidence type="ECO:0000259" key="2">
    <source>
        <dbReference type="PROSITE" id="PS50110"/>
    </source>
</evidence>
<dbReference type="EMBL" id="BAABGJ010000081">
    <property type="protein sequence ID" value="GAA4357591.1"/>
    <property type="molecule type" value="Genomic_DNA"/>
</dbReference>
<keyword evidence="4" id="KW-1185">Reference proteome</keyword>
<dbReference type="Pfam" id="PF08667">
    <property type="entry name" value="BetR"/>
    <property type="match status" value="1"/>
</dbReference>
<evidence type="ECO:0000256" key="1">
    <source>
        <dbReference type="PROSITE-ProRule" id="PRU00169"/>
    </source>
</evidence>
<dbReference type="PROSITE" id="PS50110">
    <property type="entry name" value="RESPONSE_REGULATORY"/>
    <property type="match status" value="1"/>
</dbReference>
<accession>A0ABP8IFT6</accession>
<dbReference type="SUPFAM" id="SSF52172">
    <property type="entry name" value="CheY-like"/>
    <property type="match status" value="1"/>
</dbReference>
<protein>
    <submittedName>
        <fullName evidence="3">Helix-turn-helix domain-containing protein</fullName>
    </submittedName>
</protein>
<dbReference type="InterPro" id="IPR013975">
    <property type="entry name" value="Tscrpt_reg_BetR_N"/>
</dbReference>
<dbReference type="Proteomes" id="UP001500975">
    <property type="component" value="Unassembled WGS sequence"/>
</dbReference>
<feature type="modified residue" description="4-aspartylphosphate" evidence="1">
    <location>
        <position position="217"/>
    </location>
</feature>
<dbReference type="Gene3D" id="3.40.50.2300">
    <property type="match status" value="1"/>
</dbReference>
<name>A0ABP8IFT6_9BURK</name>
<sequence>MRNATSIAEFVMSASTPTTSNTAPPSLAAQCVSALLDRHAVPRRKHAAIVTEVLGLSYSQGHRRLTTDATWTLEELGTLAEYYGESLSDMVSLGRSEAMLGAMLKIGSTLVPCRFARGPAVHKPRPNALVATLIDSDWYVVPATSELATQAYDIVRMVIEPSSALSRRIAVLDDHADSAATIAGYLKSAGYDPTPFTDLRSITAAAEGRSFDGYVLDWILEKDGTRNTVHDLVASIRSRDTHCPIVVLTGEVQTGVADETDIATAMARYRLKFFEKPARLPIISAALAASFAA</sequence>
<proteinExistence type="predicted"/>
<dbReference type="InterPro" id="IPR001789">
    <property type="entry name" value="Sig_transdc_resp-reg_receiver"/>
</dbReference>
<dbReference type="CDD" id="cd00156">
    <property type="entry name" value="REC"/>
    <property type="match status" value="1"/>
</dbReference>
<keyword evidence="1" id="KW-0597">Phosphoprotein</keyword>
<feature type="domain" description="Response regulatory" evidence="2">
    <location>
        <begin position="168"/>
        <end position="287"/>
    </location>
</feature>
<comment type="caution">
    <text evidence="3">The sequence shown here is derived from an EMBL/GenBank/DDBJ whole genome shotgun (WGS) entry which is preliminary data.</text>
</comment>
<organism evidence="3 4">
    <name type="scientific">Variovorax defluvii</name>
    <dbReference type="NCBI Taxonomy" id="913761"/>
    <lineage>
        <taxon>Bacteria</taxon>
        <taxon>Pseudomonadati</taxon>
        <taxon>Pseudomonadota</taxon>
        <taxon>Betaproteobacteria</taxon>
        <taxon>Burkholderiales</taxon>
        <taxon>Comamonadaceae</taxon>
        <taxon>Variovorax</taxon>
    </lineage>
</organism>
<evidence type="ECO:0000313" key="4">
    <source>
        <dbReference type="Proteomes" id="UP001500975"/>
    </source>
</evidence>
<dbReference type="InterPro" id="IPR011006">
    <property type="entry name" value="CheY-like_superfamily"/>
</dbReference>